<keyword evidence="3" id="KW-1185">Reference proteome</keyword>
<feature type="compositionally biased region" description="Polar residues" evidence="1">
    <location>
        <begin position="263"/>
        <end position="275"/>
    </location>
</feature>
<feature type="compositionally biased region" description="Pro residues" evidence="1">
    <location>
        <begin position="216"/>
        <end position="225"/>
    </location>
</feature>
<feature type="compositionally biased region" description="Basic and acidic residues" evidence="1">
    <location>
        <begin position="110"/>
        <end position="121"/>
    </location>
</feature>
<dbReference type="Proteomes" id="UP001632038">
    <property type="component" value="Unassembled WGS sequence"/>
</dbReference>
<feature type="region of interest" description="Disordered" evidence="1">
    <location>
        <begin position="110"/>
        <end position="275"/>
    </location>
</feature>
<feature type="compositionally biased region" description="Low complexity" evidence="1">
    <location>
        <begin position="226"/>
        <end position="238"/>
    </location>
</feature>
<evidence type="ECO:0000313" key="3">
    <source>
        <dbReference type="Proteomes" id="UP001632038"/>
    </source>
</evidence>
<accession>A0ABD3D3I8</accession>
<name>A0ABD3D3I8_9LAMI</name>
<gene>
    <name evidence="2" type="ORF">CASFOL_018851</name>
</gene>
<reference evidence="3" key="1">
    <citation type="journal article" date="2024" name="IScience">
        <title>Strigolactones Initiate the Formation of Haustorium-like Structures in Castilleja.</title>
        <authorList>
            <person name="Buerger M."/>
            <person name="Peterson D."/>
            <person name="Chory J."/>
        </authorList>
    </citation>
    <scope>NUCLEOTIDE SEQUENCE [LARGE SCALE GENOMIC DNA]</scope>
</reference>
<feature type="compositionally biased region" description="Basic and acidic residues" evidence="1">
    <location>
        <begin position="187"/>
        <end position="196"/>
    </location>
</feature>
<comment type="caution">
    <text evidence="2">The sequence shown here is derived from an EMBL/GenBank/DDBJ whole genome shotgun (WGS) entry which is preliminary data.</text>
</comment>
<organism evidence="2 3">
    <name type="scientific">Castilleja foliolosa</name>
    <dbReference type="NCBI Taxonomy" id="1961234"/>
    <lineage>
        <taxon>Eukaryota</taxon>
        <taxon>Viridiplantae</taxon>
        <taxon>Streptophyta</taxon>
        <taxon>Embryophyta</taxon>
        <taxon>Tracheophyta</taxon>
        <taxon>Spermatophyta</taxon>
        <taxon>Magnoliopsida</taxon>
        <taxon>eudicotyledons</taxon>
        <taxon>Gunneridae</taxon>
        <taxon>Pentapetalae</taxon>
        <taxon>asterids</taxon>
        <taxon>lamiids</taxon>
        <taxon>Lamiales</taxon>
        <taxon>Orobanchaceae</taxon>
        <taxon>Pedicularideae</taxon>
        <taxon>Castillejinae</taxon>
        <taxon>Castilleja</taxon>
    </lineage>
</organism>
<evidence type="ECO:0000256" key="1">
    <source>
        <dbReference type="SAM" id="MobiDB-lite"/>
    </source>
</evidence>
<feature type="compositionally biased region" description="Polar residues" evidence="1">
    <location>
        <begin position="38"/>
        <end position="48"/>
    </location>
</feature>
<dbReference type="EMBL" id="JAVIJP010000026">
    <property type="protein sequence ID" value="KAL3636552.1"/>
    <property type="molecule type" value="Genomic_DNA"/>
</dbReference>
<feature type="region of interest" description="Disordered" evidence="1">
    <location>
        <begin position="1"/>
        <end position="79"/>
    </location>
</feature>
<sequence length="293" mass="32115">METEHTNKPSNNENVVKKHEDGVSSPTISPHEPESPPQELSQMKSPPVQTMGPGPPPGYDPNRIPTSIFSSKPTNPAEWSVASNESLFSIHMGNNSFSRDYAILFGKSGDLQDWHGSELPRLDNPQTKPSDPVGLSPVMESPSHEENKKDNNNDVESSPKVEAGTKMEKHEKVNETNLTSSYSPPLEKQEKEKPVHVEVVSNSPVKKATPAERTPSNPPTFPSPPRFSNDSGNSGSSFAFPVLLGEGGKPESLKVVPEHPEQAASQGQDWKETPNASSETRWFSFLLCWPRCC</sequence>
<dbReference type="PANTHER" id="PTHR33673:SF36">
    <property type="entry name" value="MYB-LIKE PROTEIN Q"/>
    <property type="match status" value="1"/>
</dbReference>
<evidence type="ECO:0000313" key="2">
    <source>
        <dbReference type="EMBL" id="KAL3636552.1"/>
    </source>
</evidence>
<feature type="compositionally biased region" description="Polar residues" evidence="1">
    <location>
        <begin position="64"/>
        <end position="74"/>
    </location>
</feature>
<proteinExistence type="predicted"/>
<feature type="compositionally biased region" description="Basic and acidic residues" evidence="1">
    <location>
        <begin position="248"/>
        <end position="261"/>
    </location>
</feature>
<feature type="compositionally biased region" description="Basic and acidic residues" evidence="1">
    <location>
        <begin position="142"/>
        <end position="174"/>
    </location>
</feature>
<dbReference type="PANTHER" id="PTHR33673">
    <property type="entry name" value="SUPPRESSOR SRP40-LIKE PROTEIN"/>
    <property type="match status" value="1"/>
</dbReference>
<protein>
    <submittedName>
        <fullName evidence="2">Uncharacterized protein</fullName>
    </submittedName>
</protein>
<dbReference type="AlphaFoldDB" id="A0ABD3D3I8"/>